<gene>
    <name evidence="1" type="ORF">UFOVP127_122</name>
    <name evidence="2" type="ORF">UFOVP276_228</name>
</gene>
<evidence type="ECO:0000313" key="2">
    <source>
        <dbReference type="EMBL" id="CAB4135272.1"/>
    </source>
</evidence>
<dbReference type="EMBL" id="LR796294">
    <property type="protein sequence ID" value="CAB4135272.1"/>
    <property type="molecule type" value="Genomic_DNA"/>
</dbReference>
<organism evidence="1">
    <name type="scientific">uncultured Caudovirales phage</name>
    <dbReference type="NCBI Taxonomy" id="2100421"/>
    <lineage>
        <taxon>Viruses</taxon>
        <taxon>Duplodnaviria</taxon>
        <taxon>Heunggongvirae</taxon>
        <taxon>Uroviricota</taxon>
        <taxon>Caudoviricetes</taxon>
        <taxon>Peduoviridae</taxon>
        <taxon>Maltschvirus</taxon>
        <taxon>Maltschvirus maltsch</taxon>
    </lineage>
</organism>
<proteinExistence type="predicted"/>
<reference evidence="1" key="1">
    <citation type="submission" date="2020-04" db="EMBL/GenBank/DDBJ databases">
        <authorList>
            <person name="Chiriac C."/>
            <person name="Salcher M."/>
            <person name="Ghai R."/>
            <person name="Kavagutti S V."/>
        </authorList>
    </citation>
    <scope>NUCLEOTIDE SEQUENCE</scope>
</reference>
<accession>A0A6J5LEF4</accession>
<dbReference type="EMBL" id="LR796249">
    <property type="protein sequence ID" value="CAB4131497.1"/>
    <property type="molecule type" value="Genomic_DNA"/>
</dbReference>
<protein>
    <submittedName>
        <fullName evidence="1">Uncharacterized protein</fullName>
    </submittedName>
</protein>
<evidence type="ECO:0000313" key="1">
    <source>
        <dbReference type="EMBL" id="CAB4131497.1"/>
    </source>
</evidence>
<sequence>MKAFVIICIVLSFALVIAADKVVKRNDGIIAELKEQTRVTLATTAQLKLEAAQYKLETQKLRTQLAEVKCPEAVRPNLGHSWKERALYCEYYINEMGSILKGERHARQAV</sequence>
<name>A0A6J5LEF4_9CAUD</name>